<dbReference type="PANTHER" id="PTHR12918">
    <property type="entry name" value="CYSTEINE DIOXYGENASE"/>
    <property type="match status" value="1"/>
</dbReference>
<feature type="binding site" evidence="6">
    <location>
        <position position="94"/>
    </location>
    <ligand>
        <name>Fe cation</name>
        <dbReference type="ChEBI" id="CHEBI:24875"/>
        <note>catalytic</note>
    </ligand>
</feature>
<accession>A0A3S0HWN1</accession>
<comment type="similarity">
    <text evidence="1">Belongs to the cysteine dioxygenase family.</text>
</comment>
<gene>
    <name evidence="7" type="ORF">EJ903_24335</name>
</gene>
<sequence length="209" mass="22896">MPDNSPSPPNLPRLRGFIADFTRLVERHSGDEPTILDAGRALLADLIATDDWLPDAYAQPDPVHYRQYLLHCDPYERFSVVSFVWGPGQRTPIHDHTVWGLVGVLRGAERSQRYDLQEAGGPPVASPSELLEAGTVEAVSPRIGDVHAIANALPDRPSISIHVYGGNIGAVRRSVFDPLTGQRKLFISGYANTALPNLWDRSQPVPHAA</sequence>
<dbReference type="SUPFAM" id="SSF51182">
    <property type="entry name" value="RmlC-like cupins"/>
    <property type="match status" value="1"/>
</dbReference>
<name>A0A3S0HWN1_9PROT</name>
<dbReference type="InterPro" id="IPR010300">
    <property type="entry name" value="CDO_1"/>
</dbReference>
<organism evidence="7 8">
    <name type="scientific">Azospirillum griseum</name>
    <dbReference type="NCBI Taxonomy" id="2496639"/>
    <lineage>
        <taxon>Bacteria</taxon>
        <taxon>Pseudomonadati</taxon>
        <taxon>Pseudomonadota</taxon>
        <taxon>Alphaproteobacteria</taxon>
        <taxon>Rhodospirillales</taxon>
        <taxon>Azospirillaceae</taxon>
        <taxon>Azospirillum</taxon>
    </lineage>
</organism>
<evidence type="ECO:0000256" key="6">
    <source>
        <dbReference type="PIRSR" id="PIRSR610300-51"/>
    </source>
</evidence>
<evidence type="ECO:0000313" key="7">
    <source>
        <dbReference type="EMBL" id="RTR13802.1"/>
    </source>
</evidence>
<dbReference type="EMBL" id="RXMA01000043">
    <property type="protein sequence ID" value="RTR13802.1"/>
    <property type="molecule type" value="Genomic_DNA"/>
</dbReference>
<protein>
    <submittedName>
        <fullName evidence="7">Cysteine dioxygenase</fullName>
    </submittedName>
</protein>
<dbReference type="GO" id="GO:0016702">
    <property type="term" value="F:oxidoreductase activity, acting on single donors with incorporation of molecular oxygen, incorporation of two atoms of oxygen"/>
    <property type="evidence" value="ECO:0007669"/>
    <property type="project" value="InterPro"/>
</dbReference>
<keyword evidence="8" id="KW-1185">Reference proteome</keyword>
<comment type="caution">
    <text evidence="7">The sequence shown here is derived from an EMBL/GenBank/DDBJ whole genome shotgun (WGS) entry which is preliminary data.</text>
</comment>
<evidence type="ECO:0000256" key="5">
    <source>
        <dbReference type="ARBA" id="ARBA00023004"/>
    </source>
</evidence>
<dbReference type="InterPro" id="IPR011051">
    <property type="entry name" value="RmlC_Cupin_sf"/>
</dbReference>
<evidence type="ECO:0000256" key="4">
    <source>
        <dbReference type="ARBA" id="ARBA00023002"/>
    </source>
</evidence>
<reference evidence="7 8" key="1">
    <citation type="submission" date="2018-12" db="EMBL/GenBank/DDBJ databases">
        <authorList>
            <person name="Yang Y."/>
        </authorList>
    </citation>
    <scope>NUCLEOTIDE SEQUENCE [LARGE SCALE GENOMIC DNA]</scope>
    <source>
        <strain evidence="7 8">L-25-5w-1</strain>
    </source>
</reference>
<evidence type="ECO:0000256" key="3">
    <source>
        <dbReference type="ARBA" id="ARBA00022964"/>
    </source>
</evidence>
<evidence type="ECO:0000256" key="1">
    <source>
        <dbReference type="ARBA" id="ARBA00006622"/>
    </source>
</evidence>
<dbReference type="InterPro" id="IPR014710">
    <property type="entry name" value="RmlC-like_jellyroll"/>
</dbReference>
<dbReference type="OrthoDB" id="7059163at2"/>
<proteinExistence type="inferred from homology"/>
<dbReference type="CDD" id="cd10548">
    <property type="entry name" value="cupin_CDO"/>
    <property type="match status" value="1"/>
</dbReference>
<keyword evidence="3 7" id="KW-0223">Dioxygenase</keyword>
<keyword evidence="2 6" id="KW-0479">Metal-binding</keyword>
<keyword evidence="5 6" id="KW-0408">Iron</keyword>
<dbReference type="AlphaFoldDB" id="A0A3S0HWN1"/>
<feature type="binding site" evidence="6">
    <location>
        <position position="147"/>
    </location>
    <ligand>
        <name>Fe cation</name>
        <dbReference type="ChEBI" id="CHEBI:24875"/>
        <note>catalytic</note>
    </ligand>
</feature>
<dbReference type="Gene3D" id="2.60.120.10">
    <property type="entry name" value="Jelly Rolls"/>
    <property type="match status" value="1"/>
</dbReference>
<keyword evidence="4" id="KW-0560">Oxidoreductase</keyword>
<evidence type="ECO:0000313" key="8">
    <source>
        <dbReference type="Proteomes" id="UP000277007"/>
    </source>
</evidence>
<dbReference type="Pfam" id="PF05995">
    <property type="entry name" value="CDO_I"/>
    <property type="match status" value="1"/>
</dbReference>
<dbReference type="Proteomes" id="UP000277007">
    <property type="component" value="Unassembled WGS sequence"/>
</dbReference>
<evidence type="ECO:0000256" key="2">
    <source>
        <dbReference type="ARBA" id="ARBA00022723"/>
    </source>
</evidence>
<dbReference type="PANTHER" id="PTHR12918:SF1">
    <property type="entry name" value="CYSTEINE DIOXYGENASE TYPE 1"/>
    <property type="match status" value="1"/>
</dbReference>
<dbReference type="RefSeq" id="WP_126620381.1">
    <property type="nucleotide sequence ID" value="NZ_JBHUCY010000067.1"/>
</dbReference>
<dbReference type="GO" id="GO:0008198">
    <property type="term" value="F:ferrous iron binding"/>
    <property type="evidence" value="ECO:0007669"/>
    <property type="project" value="TreeGrafter"/>
</dbReference>
<dbReference type="Gene3D" id="1.20.5.440">
    <property type="entry name" value="ATP synthase delta/epsilon subunit, C-terminal domain"/>
    <property type="match status" value="1"/>
</dbReference>
<feature type="binding site" evidence="6">
    <location>
        <position position="96"/>
    </location>
    <ligand>
        <name>Fe cation</name>
        <dbReference type="ChEBI" id="CHEBI:24875"/>
        <note>catalytic</note>
    </ligand>
</feature>